<dbReference type="InterPro" id="IPR018200">
    <property type="entry name" value="USP_CS"/>
</dbReference>
<dbReference type="PROSITE" id="PS50235">
    <property type="entry name" value="USP_3"/>
    <property type="match status" value="1"/>
</dbReference>
<dbReference type="CDD" id="cd02674">
    <property type="entry name" value="Peptidase_C19R"/>
    <property type="match status" value="1"/>
</dbReference>
<proteinExistence type="inferred from homology"/>
<evidence type="ECO:0000256" key="4">
    <source>
        <dbReference type="SAM" id="MobiDB-lite"/>
    </source>
</evidence>
<feature type="compositionally biased region" description="Basic and acidic residues" evidence="4">
    <location>
        <begin position="58"/>
        <end position="70"/>
    </location>
</feature>
<dbReference type="GO" id="GO:0004843">
    <property type="term" value="F:cysteine-type deubiquitinase activity"/>
    <property type="evidence" value="ECO:0007669"/>
    <property type="project" value="UniProtKB-UniRule"/>
</dbReference>
<dbReference type="PROSITE" id="PS00973">
    <property type="entry name" value="USP_2"/>
    <property type="match status" value="1"/>
</dbReference>
<evidence type="ECO:0000256" key="3">
    <source>
        <dbReference type="RuleBase" id="RU366025"/>
    </source>
</evidence>
<accession>A0A7J8CV21</accession>
<organism evidence="6 7">
    <name type="scientific">Molossus molossus</name>
    <name type="common">Pallas' mastiff bat</name>
    <name type="synonym">Vespertilio molossus</name>
    <dbReference type="NCBI Taxonomy" id="27622"/>
    <lineage>
        <taxon>Eukaryota</taxon>
        <taxon>Metazoa</taxon>
        <taxon>Chordata</taxon>
        <taxon>Craniata</taxon>
        <taxon>Vertebrata</taxon>
        <taxon>Euteleostomi</taxon>
        <taxon>Mammalia</taxon>
        <taxon>Eutheria</taxon>
        <taxon>Laurasiatheria</taxon>
        <taxon>Chiroptera</taxon>
        <taxon>Yangochiroptera</taxon>
        <taxon>Molossidae</taxon>
        <taxon>Molossus</taxon>
    </lineage>
</organism>
<dbReference type="EMBL" id="JACASF010000020">
    <property type="protein sequence ID" value="KAF6414723.1"/>
    <property type="molecule type" value="Genomic_DNA"/>
</dbReference>
<evidence type="ECO:0000313" key="6">
    <source>
        <dbReference type="EMBL" id="KAF6414723.1"/>
    </source>
</evidence>
<dbReference type="AlphaFoldDB" id="A0A7J8CV21"/>
<keyword evidence="3" id="KW-0833">Ubl conjugation pathway</keyword>
<dbReference type="SUPFAM" id="SSF54001">
    <property type="entry name" value="Cysteine proteinases"/>
    <property type="match status" value="1"/>
</dbReference>
<feature type="domain" description="USP" evidence="5">
    <location>
        <begin position="125"/>
        <end position="419"/>
    </location>
</feature>
<dbReference type="InterPro" id="IPR038765">
    <property type="entry name" value="Papain-like_cys_pep_sf"/>
</dbReference>
<comment type="function">
    <text evidence="3">Deubiquitinating enzyme that removes conjugated ubiquitin from specific proteins to regulate different cellular processes.</text>
</comment>
<name>A0A7J8CV21_MOLMO</name>
<dbReference type="PANTHER" id="PTHR21646">
    <property type="entry name" value="UBIQUITIN CARBOXYL-TERMINAL HYDROLASE"/>
    <property type="match status" value="1"/>
</dbReference>
<feature type="compositionally biased region" description="Basic and acidic residues" evidence="4">
    <location>
        <begin position="1"/>
        <end position="14"/>
    </location>
</feature>
<evidence type="ECO:0000256" key="2">
    <source>
        <dbReference type="ARBA" id="ARBA00022801"/>
    </source>
</evidence>
<keyword evidence="2 3" id="KW-0378">Hydrolase</keyword>
<feature type="region of interest" description="Disordered" evidence="4">
    <location>
        <begin position="1"/>
        <end position="103"/>
    </location>
</feature>
<dbReference type="Proteomes" id="UP000550707">
    <property type="component" value="Unassembled WGS sequence"/>
</dbReference>
<keyword evidence="3" id="KW-0645">Protease</keyword>
<dbReference type="GO" id="GO:0006508">
    <property type="term" value="P:proteolysis"/>
    <property type="evidence" value="ECO:0007669"/>
    <property type="project" value="UniProtKB-KW"/>
</dbReference>
<protein>
    <recommendedName>
        <fullName evidence="3">Ubiquitin carboxyl-terminal hydrolase</fullName>
        <ecNumber evidence="3">3.4.19.12</ecNumber>
    </recommendedName>
</protein>
<dbReference type="InterPro" id="IPR050185">
    <property type="entry name" value="Ub_carboxyl-term_hydrolase"/>
</dbReference>
<reference evidence="6 7" key="1">
    <citation type="journal article" date="2020" name="Nature">
        <title>Six reference-quality genomes reveal evolution of bat adaptations.</title>
        <authorList>
            <person name="Jebb D."/>
            <person name="Huang Z."/>
            <person name="Pippel M."/>
            <person name="Hughes G.M."/>
            <person name="Lavrichenko K."/>
            <person name="Devanna P."/>
            <person name="Winkler S."/>
            <person name="Jermiin L.S."/>
            <person name="Skirmuntt E.C."/>
            <person name="Katzourakis A."/>
            <person name="Burkitt-Gray L."/>
            <person name="Ray D.A."/>
            <person name="Sullivan K.A.M."/>
            <person name="Roscito J.G."/>
            <person name="Kirilenko B.M."/>
            <person name="Davalos L.M."/>
            <person name="Corthals A.P."/>
            <person name="Power M.L."/>
            <person name="Jones G."/>
            <person name="Ransome R.D."/>
            <person name="Dechmann D.K.N."/>
            <person name="Locatelli A.G."/>
            <person name="Puechmaille S.J."/>
            <person name="Fedrigo O."/>
            <person name="Jarvis E.D."/>
            <person name="Hiller M."/>
            <person name="Vernes S.C."/>
            <person name="Myers E.W."/>
            <person name="Teeling E.C."/>
        </authorList>
    </citation>
    <scope>NUCLEOTIDE SEQUENCE [LARGE SCALE GENOMIC DNA]</scope>
    <source>
        <strain evidence="6">MMolMol1</strain>
        <tissue evidence="6">Muscle</tissue>
    </source>
</reference>
<feature type="compositionally biased region" description="Pro residues" evidence="4">
    <location>
        <begin position="42"/>
        <end position="57"/>
    </location>
</feature>
<dbReference type="Gene3D" id="3.90.70.10">
    <property type="entry name" value="Cysteine proteinases"/>
    <property type="match status" value="1"/>
</dbReference>
<dbReference type="PANTHER" id="PTHR21646:SF6">
    <property type="entry name" value="UBIQUITIN CARBOXYL-TERMINAL HYDROLASE 21"/>
    <property type="match status" value="1"/>
</dbReference>
<evidence type="ECO:0000259" key="5">
    <source>
        <dbReference type="PROSITE" id="PS50235"/>
    </source>
</evidence>
<keyword evidence="7" id="KW-1185">Reference proteome</keyword>
<dbReference type="PROSITE" id="PS00972">
    <property type="entry name" value="USP_1"/>
    <property type="match status" value="1"/>
</dbReference>
<dbReference type="InterPro" id="IPR028889">
    <property type="entry name" value="USP"/>
</dbReference>
<dbReference type="GO" id="GO:0016579">
    <property type="term" value="P:protein deubiquitination"/>
    <property type="evidence" value="ECO:0007669"/>
    <property type="project" value="InterPro"/>
</dbReference>
<comment type="similarity">
    <text evidence="3">Belongs to the peptidase C19 family.</text>
</comment>
<dbReference type="InterPro" id="IPR001394">
    <property type="entry name" value="Peptidase_C19_UCH"/>
</dbReference>
<evidence type="ECO:0000313" key="7">
    <source>
        <dbReference type="Proteomes" id="UP000550707"/>
    </source>
</evidence>
<comment type="caution">
    <text evidence="6">The sequence shown here is derived from an EMBL/GenBank/DDBJ whole genome shotgun (WGS) entry which is preliminary data.</text>
</comment>
<comment type="catalytic activity">
    <reaction evidence="1 3">
        <text>Thiol-dependent hydrolysis of ester, thioester, amide, peptide and isopeptide bonds formed by the C-terminal Gly of ubiquitin (a 76-residue protein attached to proteins as an intracellular targeting signal).</text>
        <dbReference type="EC" id="3.4.19.12"/>
    </reaction>
</comment>
<gene>
    <name evidence="6" type="ORF">HJG59_019272</name>
</gene>
<dbReference type="Pfam" id="PF00443">
    <property type="entry name" value="UCH"/>
    <property type="match status" value="1"/>
</dbReference>
<sequence>MPQASEHRLGRTREPPVNVQPRVGSKLPFAPRARSKERRNPAPGPNPMLRPLPPRPGPPEERLKKLELGRTRTSGPRPRGPLRADHGVPLPGSPPPAVALPLPSRTNLARSKSAHHTLLLGSGHIGLRNLGNTCFLNAVLQCLSSTRPLRDFCLRRDFRQEVPGGGRAQELTEAFADVIGALWHPDSCEAVNPTRFRAVFQKYVPSFSGYSDDDRANLMWKRYLEREDSKIVDLFVGQLKSCLKCQACGYRSTTFEVFCDLSLPIPKKGFAGGKVSLRDCFSLFTKEEELESENAPVCDRCRQKTRSTKKLTVQRFPRILVLHLNRFSASRGSIKKSSVGVDFPLQRLSLGDFASDKAGSPVYQLYALCNHSGSVHYGHYTALCRCQTGWHVYNDSRVSPVSENQVASSEGYVLFYQLTQEPPRCL</sequence>
<keyword evidence="3" id="KW-0788">Thiol protease</keyword>
<dbReference type="EC" id="3.4.19.12" evidence="3"/>
<evidence type="ECO:0000256" key="1">
    <source>
        <dbReference type="ARBA" id="ARBA00000707"/>
    </source>
</evidence>